<reference evidence="2" key="1">
    <citation type="journal article" date="2017" name="Nat. Ecol. Evol.">
        <title>Genome expansion and lineage-specific genetic innovations in the forest pathogenic fungi Armillaria.</title>
        <authorList>
            <person name="Sipos G."/>
            <person name="Prasanna A.N."/>
            <person name="Walter M.C."/>
            <person name="O'Connor E."/>
            <person name="Balint B."/>
            <person name="Krizsan K."/>
            <person name="Kiss B."/>
            <person name="Hess J."/>
            <person name="Varga T."/>
            <person name="Slot J."/>
            <person name="Riley R."/>
            <person name="Boka B."/>
            <person name="Rigling D."/>
            <person name="Barry K."/>
            <person name="Lee J."/>
            <person name="Mihaltcheva S."/>
            <person name="LaButti K."/>
            <person name="Lipzen A."/>
            <person name="Waldron R."/>
            <person name="Moloney N.M."/>
            <person name="Sperisen C."/>
            <person name="Kredics L."/>
            <person name="Vagvoelgyi C."/>
            <person name="Patrignani A."/>
            <person name="Fitzpatrick D."/>
            <person name="Nagy I."/>
            <person name="Doyle S."/>
            <person name="Anderson J.B."/>
            <person name="Grigoriev I.V."/>
            <person name="Gueldener U."/>
            <person name="Muensterkoetter M."/>
            <person name="Nagy L.G."/>
        </authorList>
    </citation>
    <scope>NUCLEOTIDE SEQUENCE [LARGE SCALE GENOMIC DNA]</scope>
    <source>
        <strain evidence="2">C18/9</strain>
    </source>
</reference>
<evidence type="ECO:0000313" key="2">
    <source>
        <dbReference type="Proteomes" id="UP000219338"/>
    </source>
</evidence>
<proteinExistence type="predicted"/>
<accession>A0A284RQ71</accession>
<dbReference type="Proteomes" id="UP000219338">
    <property type="component" value="Unassembled WGS sequence"/>
</dbReference>
<keyword evidence="2" id="KW-1185">Reference proteome</keyword>
<dbReference type="AlphaFoldDB" id="A0A284RQ71"/>
<sequence length="117" mass="13069">MLVYTTSAMVLDDFPRPKVTFLPPVNSNITVMGVMRARCPDSGGAERTCFQIIRNRHEVNILGPPLPNNKRDGCSIQLELIFLNLEVIQFLDEELGKNYAHDDCLRSQTFLSICGAG</sequence>
<protein>
    <submittedName>
        <fullName evidence="1">Uncharacterized protein</fullName>
    </submittedName>
</protein>
<dbReference type="EMBL" id="FUEG01000013">
    <property type="protein sequence ID" value="SJL10922.1"/>
    <property type="molecule type" value="Genomic_DNA"/>
</dbReference>
<gene>
    <name evidence="1" type="ORF">ARMOST_14318</name>
</gene>
<evidence type="ECO:0000313" key="1">
    <source>
        <dbReference type="EMBL" id="SJL10922.1"/>
    </source>
</evidence>
<name>A0A284RQ71_ARMOS</name>
<organism evidence="1 2">
    <name type="scientific">Armillaria ostoyae</name>
    <name type="common">Armillaria root rot fungus</name>
    <dbReference type="NCBI Taxonomy" id="47428"/>
    <lineage>
        <taxon>Eukaryota</taxon>
        <taxon>Fungi</taxon>
        <taxon>Dikarya</taxon>
        <taxon>Basidiomycota</taxon>
        <taxon>Agaricomycotina</taxon>
        <taxon>Agaricomycetes</taxon>
        <taxon>Agaricomycetidae</taxon>
        <taxon>Agaricales</taxon>
        <taxon>Marasmiineae</taxon>
        <taxon>Physalacriaceae</taxon>
        <taxon>Armillaria</taxon>
    </lineage>
</organism>